<dbReference type="AlphaFoldDB" id="K2JUK4"/>
<keyword evidence="2" id="KW-0285">Flavoprotein</keyword>
<comment type="caution">
    <text evidence="6">The sequence shown here is derived from an EMBL/GenBank/DDBJ whole genome shotgun (WGS) entry which is preliminary data.</text>
</comment>
<dbReference type="GO" id="GO:0016491">
    <property type="term" value="F:oxidoreductase activity"/>
    <property type="evidence" value="ECO:0007669"/>
    <property type="project" value="TreeGrafter"/>
</dbReference>
<dbReference type="NCBIfam" id="NF005989">
    <property type="entry name" value="PRK08105.1"/>
    <property type="match status" value="1"/>
</dbReference>
<dbReference type="GO" id="GO:0005829">
    <property type="term" value="C:cytosol"/>
    <property type="evidence" value="ECO:0007669"/>
    <property type="project" value="TreeGrafter"/>
</dbReference>
<evidence type="ECO:0000313" key="7">
    <source>
        <dbReference type="Proteomes" id="UP000006755"/>
    </source>
</evidence>
<dbReference type="PRINTS" id="PR00369">
    <property type="entry name" value="FLAVODOXIN"/>
</dbReference>
<evidence type="ECO:0000256" key="4">
    <source>
        <dbReference type="ARBA" id="ARBA00022982"/>
    </source>
</evidence>
<evidence type="ECO:0000256" key="1">
    <source>
        <dbReference type="ARBA" id="ARBA00001917"/>
    </source>
</evidence>
<dbReference type="RefSeq" id="WP_008484492.1">
    <property type="nucleotide sequence ID" value="NZ_AMRI01000011.1"/>
</dbReference>
<dbReference type="Gene3D" id="3.40.50.360">
    <property type="match status" value="1"/>
</dbReference>
<accession>K2JUK4</accession>
<dbReference type="GO" id="GO:0010181">
    <property type="term" value="F:FMN binding"/>
    <property type="evidence" value="ECO:0007669"/>
    <property type="project" value="InterPro"/>
</dbReference>
<comment type="cofactor">
    <cofactor evidence="1">
        <name>FMN</name>
        <dbReference type="ChEBI" id="CHEBI:58210"/>
    </cofactor>
</comment>
<keyword evidence="4" id="KW-0813">Transport</keyword>
<dbReference type="Proteomes" id="UP000006755">
    <property type="component" value="Unassembled WGS sequence"/>
</dbReference>
<name>K2JUK4_9GAMM</name>
<evidence type="ECO:0000256" key="3">
    <source>
        <dbReference type="ARBA" id="ARBA00022643"/>
    </source>
</evidence>
<dbReference type="PANTHER" id="PTHR19384">
    <property type="entry name" value="NITRIC OXIDE SYNTHASE-RELATED"/>
    <property type="match status" value="1"/>
</dbReference>
<keyword evidence="4" id="KW-0249">Electron transport</keyword>
<dbReference type="EMBL" id="AMRI01000011">
    <property type="protein sequence ID" value="EKE74059.1"/>
    <property type="molecule type" value="Genomic_DNA"/>
</dbReference>
<dbReference type="STRING" id="745411.B3C1_09578"/>
<dbReference type="InterPro" id="IPR029039">
    <property type="entry name" value="Flavoprotein-like_sf"/>
</dbReference>
<reference evidence="6 7" key="1">
    <citation type="journal article" date="2012" name="J. Bacteriol.">
        <title>Genome Sequence of Gallaecimonas xiamenensis Type Strain 3-C-1.</title>
        <authorList>
            <person name="Lai Q."/>
            <person name="Wang L."/>
            <person name="Wang W."/>
            <person name="Shao Z."/>
        </authorList>
    </citation>
    <scope>NUCLEOTIDE SEQUENCE [LARGE SCALE GENOMIC DNA]</scope>
    <source>
        <strain evidence="6 7">3-C-1</strain>
    </source>
</reference>
<keyword evidence="7" id="KW-1185">Reference proteome</keyword>
<dbReference type="SUPFAM" id="SSF52218">
    <property type="entry name" value="Flavoproteins"/>
    <property type="match status" value="1"/>
</dbReference>
<feature type="domain" description="Flavodoxin-like" evidence="5">
    <location>
        <begin position="4"/>
        <end position="146"/>
    </location>
</feature>
<dbReference type="GO" id="GO:0050660">
    <property type="term" value="F:flavin adenine dinucleotide binding"/>
    <property type="evidence" value="ECO:0007669"/>
    <property type="project" value="TreeGrafter"/>
</dbReference>
<organism evidence="6 7">
    <name type="scientific">Gallaecimonas xiamenensis 3-C-1</name>
    <dbReference type="NCBI Taxonomy" id="745411"/>
    <lineage>
        <taxon>Bacteria</taxon>
        <taxon>Pseudomonadati</taxon>
        <taxon>Pseudomonadota</taxon>
        <taxon>Gammaproteobacteria</taxon>
        <taxon>Enterobacterales</taxon>
        <taxon>Gallaecimonadaceae</taxon>
        <taxon>Gallaecimonas</taxon>
    </lineage>
</organism>
<keyword evidence="3" id="KW-0288">FMN</keyword>
<gene>
    <name evidence="6" type="ORF">B3C1_09578</name>
</gene>
<evidence type="ECO:0000256" key="2">
    <source>
        <dbReference type="ARBA" id="ARBA00022630"/>
    </source>
</evidence>
<sequence length="149" mass="15679">MARIHVVFGSVYGAAEQLAQTLTQTLTGKGHQAVLFDNPDLAGVIQDRPDALLVVTSTTGQGDIPDNLVPFFVALKDAFPMLNGLPYGVVTLGDSSYGDTYCGAGEQFDTLLDELGGHAVSAPLKVDACETLDPEGDALPWLDNWSAAL</sequence>
<dbReference type="InterPro" id="IPR008254">
    <property type="entry name" value="Flavodoxin/NO_synth"/>
</dbReference>
<dbReference type="OrthoDB" id="359268at2"/>
<dbReference type="InterPro" id="IPR001094">
    <property type="entry name" value="Flavdoxin-like"/>
</dbReference>
<dbReference type="eggNOG" id="COG0369">
    <property type="taxonomic scope" value="Bacteria"/>
</dbReference>
<evidence type="ECO:0000259" key="5">
    <source>
        <dbReference type="PROSITE" id="PS50902"/>
    </source>
</evidence>
<dbReference type="PATRIC" id="fig|745411.4.peg.1878"/>
<dbReference type="PANTHER" id="PTHR19384:SF128">
    <property type="entry name" value="NADPH OXIDOREDUCTASE A"/>
    <property type="match status" value="1"/>
</dbReference>
<proteinExistence type="predicted"/>
<dbReference type="Pfam" id="PF00258">
    <property type="entry name" value="Flavodoxin_1"/>
    <property type="match status" value="1"/>
</dbReference>
<dbReference type="PROSITE" id="PS50902">
    <property type="entry name" value="FLAVODOXIN_LIKE"/>
    <property type="match status" value="1"/>
</dbReference>
<protein>
    <submittedName>
        <fullName evidence="6">Flavodoxin/nitric oxide synthase</fullName>
    </submittedName>
</protein>
<evidence type="ECO:0000313" key="6">
    <source>
        <dbReference type="EMBL" id="EKE74059.1"/>
    </source>
</evidence>